<comment type="caution">
    <text evidence="1">The sequence shown here is derived from an EMBL/GenBank/DDBJ whole genome shotgun (WGS) entry which is preliminary data.</text>
</comment>
<evidence type="ECO:0000313" key="1">
    <source>
        <dbReference type="EMBL" id="VTQ61076.1"/>
    </source>
</evidence>
<dbReference type="EMBL" id="CABEEP010000001">
    <property type="protein sequence ID" value="VTQ61076.1"/>
    <property type="molecule type" value="Genomic_DNA"/>
</dbReference>
<name>A0A7Z9AUT2_ENTHR</name>
<sequence length="265" mass="30120">MEIKLSLSDYRKKARASLAQQWGINAWLVFLSMFVAGLIQMFFEGFFFVDSTQQQIVSFLLENFLLFAFSYALYYIALVVVRGGRAKSNLLFAVFQKKYFGPILVINLINVVINWIINALVLLPGFLIGGVNTYTQLLFNSNTISTDVLSGNALDISYVLTTLLMTFVSLLLMSIVGGLFQFAAWTKFDYPELSIIQCLQYAWYLLKDRLGTYILLQLSFIGWYLVGALALFFGLLWVIAYVNVTIAGFYEQARLEKEPPATYFS</sequence>
<organism evidence="1 2">
    <name type="scientific">Enterococcus hirae</name>
    <dbReference type="NCBI Taxonomy" id="1354"/>
    <lineage>
        <taxon>Bacteria</taxon>
        <taxon>Bacillati</taxon>
        <taxon>Bacillota</taxon>
        <taxon>Bacilli</taxon>
        <taxon>Lactobacillales</taxon>
        <taxon>Enterococcaceae</taxon>
        <taxon>Enterococcus</taxon>
    </lineage>
</organism>
<gene>
    <name evidence="1" type="ORF">NCTC12204_00735</name>
</gene>
<dbReference type="PANTHER" id="PTHR40076">
    <property type="entry name" value="MEMBRANE PROTEIN-RELATED"/>
    <property type="match status" value="1"/>
</dbReference>
<dbReference type="RefSeq" id="WP_010738271.1">
    <property type="nucleotide sequence ID" value="NZ_CABEEP010000001.1"/>
</dbReference>
<dbReference type="Pfam" id="PF06161">
    <property type="entry name" value="DUF975"/>
    <property type="match status" value="1"/>
</dbReference>
<dbReference type="PANTHER" id="PTHR40076:SF1">
    <property type="entry name" value="MEMBRANE PROTEIN"/>
    <property type="match status" value="1"/>
</dbReference>
<dbReference type="Proteomes" id="UP000352698">
    <property type="component" value="Unassembled WGS sequence"/>
</dbReference>
<reference evidence="1 2" key="1">
    <citation type="submission" date="2019-05" db="EMBL/GenBank/DDBJ databases">
        <authorList>
            <consortium name="Pathogen Informatics"/>
        </authorList>
    </citation>
    <scope>NUCLEOTIDE SEQUENCE [LARGE SCALE GENOMIC DNA]</scope>
    <source>
        <strain evidence="1 2">NCTC12204</strain>
    </source>
</reference>
<dbReference type="InterPro" id="IPR010380">
    <property type="entry name" value="DUF975"/>
</dbReference>
<dbReference type="AlphaFoldDB" id="A0A7Z9AUT2"/>
<evidence type="ECO:0000313" key="2">
    <source>
        <dbReference type="Proteomes" id="UP000352698"/>
    </source>
</evidence>
<proteinExistence type="predicted"/>
<accession>A0A7Z9AUT2</accession>
<protein>
    <submittedName>
        <fullName evidence="1">Integral membrane protein</fullName>
    </submittedName>
</protein>